<accession>A0A6A5VZX0</accession>
<gene>
    <name evidence="5" type="ORF">BU23DRAFT_449539</name>
</gene>
<evidence type="ECO:0000256" key="2">
    <source>
        <dbReference type="ARBA" id="ARBA00022630"/>
    </source>
</evidence>
<dbReference type="OrthoDB" id="66881at2759"/>
<keyword evidence="2" id="KW-0285">Flavoprotein</keyword>
<dbReference type="PANTHER" id="PTHR23023">
    <property type="entry name" value="DIMETHYLANILINE MONOOXYGENASE"/>
    <property type="match status" value="1"/>
</dbReference>
<dbReference type="Proteomes" id="UP000800036">
    <property type="component" value="Unassembled WGS sequence"/>
</dbReference>
<dbReference type="EMBL" id="ML976660">
    <property type="protein sequence ID" value="KAF1978687.1"/>
    <property type="molecule type" value="Genomic_DNA"/>
</dbReference>
<dbReference type="InterPro" id="IPR036188">
    <property type="entry name" value="FAD/NAD-bd_sf"/>
</dbReference>
<evidence type="ECO:0000256" key="3">
    <source>
        <dbReference type="ARBA" id="ARBA00022827"/>
    </source>
</evidence>
<dbReference type="GO" id="GO:0004499">
    <property type="term" value="F:N,N-dimethylaniline monooxygenase activity"/>
    <property type="evidence" value="ECO:0007669"/>
    <property type="project" value="InterPro"/>
</dbReference>
<comment type="similarity">
    <text evidence="1">Belongs to the FMO family.</text>
</comment>
<keyword evidence="6" id="KW-1185">Reference proteome</keyword>
<name>A0A6A5VZX0_9PLEO</name>
<dbReference type="AlphaFoldDB" id="A0A6A5VZX0"/>
<dbReference type="GO" id="GO:0050660">
    <property type="term" value="F:flavin adenine dinucleotide binding"/>
    <property type="evidence" value="ECO:0007669"/>
    <property type="project" value="InterPro"/>
</dbReference>
<sequence length="505" mass="56912">MICIGLFGLITAKIIIHESAGFFDSVTIFEKEAEIGGVWRAGQIYPGLASNSPARTYEIPGFKYPEAQRKTGSHVSAESINAYLKSFSRTYGLEHHISFETLVSSIFWDRKTSLWTLSLQQGPKTFNKSFKFLVICNGMYHEPNLPGIVSISDSFTGKMFHSRNVGAHSVREQLSGSLHNLVVGAGKSALDLATALARQAWAESKSKCPHVTLLYRKPHWLSPRVIIRSSVFFERVMFSRFVNAWLPFSEHPDRFHRWSAQSSLGKICTHAIFALIEDDFIKGCGQQDLPLTVPDYPIKQALSGALHVEPLGYLNLVRDGKITILQGELRSMKGSTVTIRTRSNEQKQLKVDSIVWATGYTLGPFRNIAFNGFAYSLLNPTVAYVSAHWIADYFSGNLYIPSSSVVQKGKLKNWTTLPPRALTTIRYRSILCLAEKYFWCPWSKRYTHWLTCHTIRRSTYSGHGASHRTCSWIKVQSYTLCKRMVQANVSTDIFYATCGENGSKF</sequence>
<keyword evidence="3" id="KW-0274">FAD</keyword>
<reference evidence="5" key="1">
    <citation type="journal article" date="2020" name="Stud. Mycol.">
        <title>101 Dothideomycetes genomes: a test case for predicting lifestyles and emergence of pathogens.</title>
        <authorList>
            <person name="Haridas S."/>
            <person name="Albert R."/>
            <person name="Binder M."/>
            <person name="Bloem J."/>
            <person name="Labutti K."/>
            <person name="Salamov A."/>
            <person name="Andreopoulos B."/>
            <person name="Baker S."/>
            <person name="Barry K."/>
            <person name="Bills G."/>
            <person name="Bluhm B."/>
            <person name="Cannon C."/>
            <person name="Castanera R."/>
            <person name="Culley D."/>
            <person name="Daum C."/>
            <person name="Ezra D."/>
            <person name="Gonzalez J."/>
            <person name="Henrissat B."/>
            <person name="Kuo A."/>
            <person name="Liang C."/>
            <person name="Lipzen A."/>
            <person name="Lutzoni F."/>
            <person name="Magnuson J."/>
            <person name="Mondo S."/>
            <person name="Nolan M."/>
            <person name="Ohm R."/>
            <person name="Pangilinan J."/>
            <person name="Park H.-J."/>
            <person name="Ramirez L."/>
            <person name="Alfaro M."/>
            <person name="Sun H."/>
            <person name="Tritt A."/>
            <person name="Yoshinaga Y."/>
            <person name="Zwiers L.-H."/>
            <person name="Turgeon B."/>
            <person name="Goodwin S."/>
            <person name="Spatafora J."/>
            <person name="Crous P."/>
            <person name="Grigoriev I."/>
        </authorList>
    </citation>
    <scope>NUCLEOTIDE SEQUENCE</scope>
    <source>
        <strain evidence="5">CBS 107.79</strain>
    </source>
</reference>
<evidence type="ECO:0000256" key="1">
    <source>
        <dbReference type="ARBA" id="ARBA00009183"/>
    </source>
</evidence>
<proteinExistence type="inferred from homology"/>
<dbReference type="Pfam" id="PF00743">
    <property type="entry name" value="FMO-like"/>
    <property type="match status" value="1"/>
</dbReference>
<dbReference type="SUPFAM" id="SSF51905">
    <property type="entry name" value="FAD/NAD(P)-binding domain"/>
    <property type="match status" value="1"/>
</dbReference>
<evidence type="ECO:0000313" key="5">
    <source>
        <dbReference type="EMBL" id="KAF1978687.1"/>
    </source>
</evidence>
<dbReference type="GO" id="GO:0050661">
    <property type="term" value="F:NADP binding"/>
    <property type="evidence" value="ECO:0007669"/>
    <property type="project" value="InterPro"/>
</dbReference>
<evidence type="ECO:0000256" key="4">
    <source>
        <dbReference type="ARBA" id="ARBA00023002"/>
    </source>
</evidence>
<protein>
    <submittedName>
        <fullName evidence="5">FAD/NAD(P)-binding domain-containing protein</fullName>
    </submittedName>
</protein>
<evidence type="ECO:0000313" key="6">
    <source>
        <dbReference type="Proteomes" id="UP000800036"/>
    </source>
</evidence>
<organism evidence="5 6">
    <name type="scientific">Bimuria novae-zelandiae CBS 107.79</name>
    <dbReference type="NCBI Taxonomy" id="1447943"/>
    <lineage>
        <taxon>Eukaryota</taxon>
        <taxon>Fungi</taxon>
        <taxon>Dikarya</taxon>
        <taxon>Ascomycota</taxon>
        <taxon>Pezizomycotina</taxon>
        <taxon>Dothideomycetes</taxon>
        <taxon>Pleosporomycetidae</taxon>
        <taxon>Pleosporales</taxon>
        <taxon>Massarineae</taxon>
        <taxon>Didymosphaeriaceae</taxon>
        <taxon>Bimuria</taxon>
    </lineage>
</organism>
<dbReference type="InterPro" id="IPR020946">
    <property type="entry name" value="Flavin_mOase-like"/>
</dbReference>
<keyword evidence="4" id="KW-0560">Oxidoreductase</keyword>
<dbReference type="Gene3D" id="3.50.50.60">
    <property type="entry name" value="FAD/NAD(P)-binding domain"/>
    <property type="match status" value="1"/>
</dbReference>
<dbReference type="InterPro" id="IPR050346">
    <property type="entry name" value="FMO-like"/>
</dbReference>